<dbReference type="InterPro" id="IPR009363">
    <property type="entry name" value="Phage_Mu_Gp16"/>
</dbReference>
<evidence type="ECO:0000313" key="1">
    <source>
        <dbReference type="EMBL" id="KAB1440357.1"/>
    </source>
</evidence>
<evidence type="ECO:0000313" key="2">
    <source>
        <dbReference type="Proteomes" id="UP000438699"/>
    </source>
</evidence>
<dbReference type="RefSeq" id="WP_151151798.1">
    <property type="nucleotide sequence ID" value="NZ_WAIE01000007.1"/>
</dbReference>
<dbReference type="Pfam" id="PF06252">
    <property type="entry name" value="GemA"/>
    <property type="match status" value="1"/>
</dbReference>
<dbReference type="Proteomes" id="UP000438699">
    <property type="component" value="Unassembled WGS sequence"/>
</dbReference>
<reference evidence="1 2" key="1">
    <citation type="journal article" date="2017" name="Int. J. Syst. Evol. Microbiol.">
        <title>Desulfovibrio senegalensis sp. nov., a mesophilic sulfate reducer isolated from marine sediment.</title>
        <authorList>
            <person name="Thioye A."/>
            <person name="Gam Z.B.A."/>
            <person name="Mbengue M."/>
            <person name="Cayol J.L."/>
            <person name="Joseph-Bartoli M."/>
            <person name="Toure-Kane C."/>
            <person name="Labat M."/>
        </authorList>
    </citation>
    <scope>NUCLEOTIDE SEQUENCE [LARGE SCALE GENOMIC DNA]</scope>
    <source>
        <strain evidence="1 2">DSM 101509</strain>
    </source>
</reference>
<gene>
    <name evidence="1" type="ORF">F8A88_14005</name>
</gene>
<name>A0A6N6MZZ1_9BACT</name>
<keyword evidence="2" id="KW-1185">Reference proteome</keyword>
<proteinExistence type="predicted"/>
<accession>A0A6N6MZZ1</accession>
<sequence>MAMTTKGKRWRTGLIKKAKTIQNQVLHMSAEDYETMLLVRYDKSSTADLSIDALKDLCAHLQKLAGQTKIPALPDAQARKIWTLWQELHKAGEVRDPNEQALNAFVKGQTKKGGKPGVGSYRWLNRHQASTIIESLKNWQKRIIKEKTAV</sequence>
<dbReference type="EMBL" id="WAIE01000007">
    <property type="protein sequence ID" value="KAB1440357.1"/>
    <property type="molecule type" value="Genomic_DNA"/>
</dbReference>
<comment type="caution">
    <text evidence="1">The sequence shown here is derived from an EMBL/GenBank/DDBJ whole genome shotgun (WGS) entry which is preliminary data.</text>
</comment>
<dbReference type="AlphaFoldDB" id="A0A6N6MZZ1"/>
<organism evidence="1 2">
    <name type="scientific">Pseudodesulfovibrio senegalensis</name>
    <dbReference type="NCBI Taxonomy" id="1721087"/>
    <lineage>
        <taxon>Bacteria</taxon>
        <taxon>Pseudomonadati</taxon>
        <taxon>Thermodesulfobacteriota</taxon>
        <taxon>Desulfovibrionia</taxon>
        <taxon>Desulfovibrionales</taxon>
        <taxon>Desulfovibrionaceae</taxon>
    </lineage>
</organism>
<dbReference type="OrthoDB" id="5460653at2"/>
<protein>
    <submittedName>
        <fullName evidence="1">Regulatory protein GemA</fullName>
    </submittedName>
</protein>